<dbReference type="InterPro" id="IPR021740">
    <property type="entry name" value="Velvet"/>
</dbReference>
<dbReference type="PANTHER" id="PTHR33572:SF3">
    <property type="entry name" value="VELVET COMPLEX SUBUNIT B"/>
    <property type="match status" value="1"/>
</dbReference>
<dbReference type="PANTHER" id="PTHR33572">
    <property type="entry name" value="SPORE DEVELOPMENT REGULATOR VOSA"/>
    <property type="match status" value="1"/>
</dbReference>
<dbReference type="Pfam" id="PF11754">
    <property type="entry name" value="Velvet"/>
    <property type="match status" value="1"/>
</dbReference>
<dbReference type="AlphaFoldDB" id="A0A5N5QLX0"/>
<evidence type="ECO:0000256" key="3">
    <source>
        <dbReference type="ARBA" id="ARBA00023163"/>
    </source>
</evidence>
<proteinExistence type="predicted"/>
<reference evidence="7 8" key="1">
    <citation type="journal article" date="2019" name="Fungal Biol. Biotechnol.">
        <title>Draft genome sequence of fastidious pathogen Ceratobasidium theobromae, which causes vascular-streak dieback in Theobroma cacao.</title>
        <authorList>
            <person name="Ali S.S."/>
            <person name="Asman A."/>
            <person name="Shao J."/>
            <person name="Firmansyah A.P."/>
            <person name="Susilo A.W."/>
            <person name="Rosmana A."/>
            <person name="McMahon P."/>
            <person name="Junaid M."/>
            <person name="Guest D."/>
            <person name="Kheng T.Y."/>
            <person name="Meinhardt L.W."/>
            <person name="Bailey B.A."/>
        </authorList>
    </citation>
    <scope>NUCLEOTIDE SEQUENCE [LARGE SCALE GENOMIC DNA]</scope>
    <source>
        <strain evidence="7 8">CT2</strain>
    </source>
</reference>
<dbReference type="OrthoDB" id="5599552at2759"/>
<feature type="domain" description="Velvet" evidence="6">
    <location>
        <begin position="65"/>
        <end position="299"/>
    </location>
</feature>
<comment type="subcellular location">
    <subcellularLocation>
        <location evidence="1">Nucleus</location>
    </subcellularLocation>
</comment>
<evidence type="ECO:0000256" key="1">
    <source>
        <dbReference type="ARBA" id="ARBA00004123"/>
    </source>
</evidence>
<evidence type="ECO:0000256" key="5">
    <source>
        <dbReference type="SAM" id="MobiDB-lite"/>
    </source>
</evidence>
<evidence type="ECO:0000313" key="7">
    <source>
        <dbReference type="EMBL" id="KAB5592674.1"/>
    </source>
</evidence>
<evidence type="ECO:0000256" key="4">
    <source>
        <dbReference type="ARBA" id="ARBA00023242"/>
    </source>
</evidence>
<evidence type="ECO:0000313" key="8">
    <source>
        <dbReference type="Proteomes" id="UP000383932"/>
    </source>
</evidence>
<gene>
    <name evidence="7" type="ORF">CTheo_3874</name>
</gene>
<name>A0A5N5QLX0_9AGAM</name>
<dbReference type="GO" id="GO:0005634">
    <property type="term" value="C:nucleus"/>
    <property type="evidence" value="ECO:0007669"/>
    <property type="project" value="UniProtKB-SubCell"/>
</dbReference>
<dbReference type="InterPro" id="IPR038491">
    <property type="entry name" value="Velvet_dom_sf"/>
</dbReference>
<dbReference type="PROSITE" id="PS51821">
    <property type="entry name" value="VELVET"/>
    <property type="match status" value="1"/>
</dbReference>
<keyword evidence="2" id="KW-0805">Transcription regulation</keyword>
<feature type="compositionally biased region" description="Basic and acidic residues" evidence="5">
    <location>
        <begin position="154"/>
        <end position="166"/>
    </location>
</feature>
<sequence>MKAWITHSLRSRIVLPVNLFASAANTSLPLRGPTPSMHNNFESRQELQAMYIGKPIRNVSGPFAGRTIRSQLEEYQKPDLGRKFARRDRRPVDPPPVVRLRMYEVLDEGSPEEREEELHADSIETTGLVAHVDLFAVDPSRSVRHENSTGGEKASSEHASPDRDWEPQPSSEPGGSHHVQAKEENVPDIDKAVVLTTSVFGSSFVHAVKVQDMAGETVILFVFADLSVKIEGHFVYRYRCFNLFSRVSGSDEVPITAELYSGIFVIYSTKEWAAVLMDSRWGVRVNLRETSRGRKNRQGVDDGEDDEGSSGGGDTTVDEEQGVQFYTRNFLAPLTNQSSDTNPVPQVLFGPPASYQREVGEYGQLSYPNRDDLSQIR</sequence>
<protein>
    <submittedName>
        <fullName evidence="7">Velvet factor</fullName>
    </submittedName>
</protein>
<feature type="region of interest" description="Disordered" evidence="5">
    <location>
        <begin position="140"/>
        <end position="183"/>
    </location>
</feature>
<organism evidence="7 8">
    <name type="scientific">Ceratobasidium theobromae</name>
    <dbReference type="NCBI Taxonomy" id="1582974"/>
    <lineage>
        <taxon>Eukaryota</taxon>
        <taxon>Fungi</taxon>
        <taxon>Dikarya</taxon>
        <taxon>Basidiomycota</taxon>
        <taxon>Agaricomycotina</taxon>
        <taxon>Agaricomycetes</taxon>
        <taxon>Cantharellales</taxon>
        <taxon>Ceratobasidiaceae</taxon>
        <taxon>Ceratobasidium</taxon>
    </lineage>
</organism>
<keyword evidence="3" id="KW-0804">Transcription</keyword>
<keyword evidence="8" id="KW-1185">Reference proteome</keyword>
<dbReference type="EMBL" id="SSOP01000057">
    <property type="protein sequence ID" value="KAB5592674.1"/>
    <property type="molecule type" value="Genomic_DNA"/>
</dbReference>
<evidence type="ECO:0000259" key="6">
    <source>
        <dbReference type="PROSITE" id="PS51821"/>
    </source>
</evidence>
<dbReference type="Gene3D" id="2.60.40.3960">
    <property type="entry name" value="Velvet domain"/>
    <property type="match status" value="1"/>
</dbReference>
<dbReference type="InterPro" id="IPR037525">
    <property type="entry name" value="Velvet_dom"/>
</dbReference>
<dbReference type="Proteomes" id="UP000383932">
    <property type="component" value="Unassembled WGS sequence"/>
</dbReference>
<comment type="caution">
    <text evidence="7">The sequence shown here is derived from an EMBL/GenBank/DDBJ whole genome shotgun (WGS) entry which is preliminary data.</text>
</comment>
<keyword evidence="4" id="KW-0539">Nucleus</keyword>
<evidence type="ECO:0000256" key="2">
    <source>
        <dbReference type="ARBA" id="ARBA00023015"/>
    </source>
</evidence>
<accession>A0A5N5QLX0</accession>
<feature type="region of interest" description="Disordered" evidence="5">
    <location>
        <begin position="292"/>
        <end position="319"/>
    </location>
</feature>